<evidence type="ECO:0000256" key="1">
    <source>
        <dbReference type="ARBA" id="ARBA00004442"/>
    </source>
</evidence>
<evidence type="ECO:0000256" key="7">
    <source>
        <dbReference type="ARBA" id="ARBA00022927"/>
    </source>
</evidence>
<dbReference type="InterPro" id="IPR038591">
    <property type="entry name" value="NolW-like_sf"/>
</dbReference>
<proteinExistence type="inferred from homology"/>
<evidence type="ECO:0000256" key="6">
    <source>
        <dbReference type="ARBA" id="ARBA00022729"/>
    </source>
</evidence>
<dbReference type="InterPro" id="IPR001775">
    <property type="entry name" value="GspD/PilQ"/>
</dbReference>
<dbReference type="InterPro" id="IPR005644">
    <property type="entry name" value="NolW-like"/>
</dbReference>
<dbReference type="PANTHER" id="PTHR30332">
    <property type="entry name" value="PROBABLE GENERAL SECRETION PATHWAY PROTEIN D"/>
    <property type="match status" value="1"/>
</dbReference>
<dbReference type="HOGENOM" id="CLU_006756_1_1_0"/>
<comment type="subcellular location">
    <subcellularLocation>
        <location evidence="1 10">Cell outer membrane</location>
    </subcellularLocation>
</comment>
<evidence type="ECO:0000259" key="12">
    <source>
        <dbReference type="Pfam" id="PF00263"/>
    </source>
</evidence>
<feature type="domain" description="NolW-like" evidence="13">
    <location>
        <begin position="193"/>
        <end position="262"/>
    </location>
</feature>
<dbReference type="InParanoid" id="E6W543"/>
<feature type="domain" description="Type II/III secretion system secretin-like" evidence="12">
    <location>
        <begin position="431"/>
        <end position="591"/>
    </location>
</feature>
<comment type="similarity">
    <text evidence="2">Belongs to the bacterial secretin family. GSP D subfamily.</text>
</comment>
<dbReference type="GO" id="GO:0015627">
    <property type="term" value="C:type II protein secretion system complex"/>
    <property type="evidence" value="ECO:0007669"/>
    <property type="project" value="InterPro"/>
</dbReference>
<evidence type="ECO:0000256" key="4">
    <source>
        <dbReference type="ARBA" id="ARBA00022452"/>
    </source>
</evidence>
<dbReference type="Pfam" id="PF00263">
    <property type="entry name" value="Secretin"/>
    <property type="match status" value="1"/>
</dbReference>
<accession>E6W543</accession>
<keyword evidence="3 10" id="KW-0813">Transport</keyword>
<feature type="domain" description="GspD-like N0" evidence="14">
    <location>
        <begin position="34"/>
        <end position="103"/>
    </location>
</feature>
<keyword evidence="8" id="KW-0472">Membrane</keyword>
<dbReference type="eggNOG" id="COG1450">
    <property type="taxonomic scope" value="Bacteria"/>
</dbReference>
<dbReference type="Pfam" id="PF21305">
    <property type="entry name" value="type_II_gspD_N0"/>
    <property type="match status" value="1"/>
</dbReference>
<sequence length="638" mass="68660">MRLRTITTITAVVTLLLFYTLNSAVAQERQTWTVNLKEAEISTLIDQVSSITKKNFVVDPRVRGKVTVISQTPMNRDSIYELFMAVLNVHGFITVEGEEAIKILPNAIARQGAIPYDAEGTMLGETLITRVLPLRNTPAAELIPILRPLVPQYGHLAGVPSANAIIISDHAENVSRIADIVDRLDQEESEAIAIVDLQHAWVGQLAGLLEKIATPQGGQQQRSPAAGIRIIADERSNRLILKGTQKALEEYRQLIDSLDIPVKTTGSTMVLRLSHADATKMAELLKGLVEGRTASASGSGRDSAPAPAEKFSIQADESLNALVIRAEPATMAEIQSIIAQLDVRRAQVLIEAVIVEVVGDSLNQLGVQLAARSAGDTLGPIGGTSFSNAGTSLSNILTSIATQTPPTISDGMSLGVATTSGSVEMGALLTALASVTNANLLSTPSILTLDNQEASILVGQNIPVRTGTYSHDSGTNPFTTIQRQDVGIVLKTTPSIYEGNSVRMQVELEASSVLTEGTDGIITNKREIITTILADNNETIVLGGLIKDDVQEVVSKVPLLGDIPLLGRLFQARRQRVEKRNLLVFLRPTILLTQEDSASLSREKYTGIYELQLNPPKLRGIPMGVKPSLPENIEDIYR</sequence>
<dbReference type="KEGG" id="din:Selin_1284"/>
<gene>
    <name evidence="15" type="ordered locus">Selin_1284</name>
</gene>
<evidence type="ECO:0000256" key="5">
    <source>
        <dbReference type="ARBA" id="ARBA00022692"/>
    </source>
</evidence>
<evidence type="ECO:0000256" key="2">
    <source>
        <dbReference type="ARBA" id="ARBA00006980"/>
    </source>
</evidence>
<keyword evidence="5" id="KW-0812">Transmembrane</keyword>
<dbReference type="EMBL" id="CP002432">
    <property type="protein sequence ID" value="ADU66019.1"/>
    <property type="molecule type" value="Genomic_DNA"/>
</dbReference>
<dbReference type="STRING" id="653733.Selin_1284"/>
<dbReference type="InterPro" id="IPR049371">
    <property type="entry name" value="GspD-like_N0"/>
</dbReference>
<dbReference type="NCBIfam" id="TIGR02517">
    <property type="entry name" value="type_II_gspD"/>
    <property type="match status" value="1"/>
</dbReference>
<feature type="signal peptide" evidence="11">
    <location>
        <begin position="1"/>
        <end position="26"/>
    </location>
</feature>
<keyword evidence="16" id="KW-1185">Reference proteome</keyword>
<feature type="domain" description="NolW-like" evidence="13">
    <location>
        <begin position="129"/>
        <end position="188"/>
    </location>
</feature>
<keyword evidence="9" id="KW-0998">Cell outer membrane</keyword>
<dbReference type="GO" id="GO:0015628">
    <property type="term" value="P:protein secretion by the type II secretion system"/>
    <property type="evidence" value="ECO:0007669"/>
    <property type="project" value="InterPro"/>
</dbReference>
<dbReference type="InterPro" id="IPR050810">
    <property type="entry name" value="Bact_Secretion_Sys_Channel"/>
</dbReference>
<evidence type="ECO:0000256" key="11">
    <source>
        <dbReference type="SAM" id="SignalP"/>
    </source>
</evidence>
<evidence type="ECO:0000256" key="10">
    <source>
        <dbReference type="RuleBase" id="RU004004"/>
    </source>
</evidence>
<keyword evidence="4" id="KW-1134">Transmembrane beta strand</keyword>
<dbReference type="InterPro" id="IPR004846">
    <property type="entry name" value="T2SS/T3SS_dom"/>
</dbReference>
<dbReference type="GO" id="GO:0009279">
    <property type="term" value="C:cell outer membrane"/>
    <property type="evidence" value="ECO:0007669"/>
    <property type="project" value="UniProtKB-SubCell"/>
</dbReference>
<dbReference type="RefSeq" id="WP_013505900.1">
    <property type="nucleotide sequence ID" value="NC_014836.1"/>
</dbReference>
<dbReference type="FunCoup" id="E6W543">
    <property type="interactions" value="91"/>
</dbReference>
<feature type="domain" description="NolW-like" evidence="13">
    <location>
        <begin position="269"/>
        <end position="347"/>
    </location>
</feature>
<dbReference type="Proteomes" id="UP000002572">
    <property type="component" value="Chromosome"/>
</dbReference>
<dbReference type="Pfam" id="PF03958">
    <property type="entry name" value="Secretin_N"/>
    <property type="match status" value="3"/>
</dbReference>
<evidence type="ECO:0000259" key="13">
    <source>
        <dbReference type="Pfam" id="PF03958"/>
    </source>
</evidence>
<dbReference type="PRINTS" id="PR00811">
    <property type="entry name" value="BCTERIALGSPD"/>
</dbReference>
<organism evidence="15 16">
    <name type="scientific">Desulfurispirillum indicum (strain ATCC BAA-1389 / DSM 22839 / S5)</name>
    <dbReference type="NCBI Taxonomy" id="653733"/>
    <lineage>
        <taxon>Bacteria</taxon>
        <taxon>Pseudomonadati</taxon>
        <taxon>Chrysiogenota</taxon>
        <taxon>Chrysiogenia</taxon>
        <taxon>Chrysiogenales</taxon>
        <taxon>Chrysiogenaceae</taxon>
        <taxon>Desulfurispirillum</taxon>
    </lineage>
</organism>
<keyword evidence="6 11" id="KW-0732">Signal</keyword>
<evidence type="ECO:0000313" key="15">
    <source>
        <dbReference type="EMBL" id="ADU66019.1"/>
    </source>
</evidence>
<dbReference type="AlphaFoldDB" id="E6W543"/>
<dbReference type="Gene3D" id="3.30.1370.120">
    <property type="match status" value="3"/>
</dbReference>
<dbReference type="PANTHER" id="PTHR30332:SF24">
    <property type="entry name" value="SECRETIN GSPD-RELATED"/>
    <property type="match status" value="1"/>
</dbReference>
<feature type="chain" id="PRO_5003214259" evidence="11">
    <location>
        <begin position="27"/>
        <end position="638"/>
    </location>
</feature>
<evidence type="ECO:0000259" key="14">
    <source>
        <dbReference type="Pfam" id="PF21305"/>
    </source>
</evidence>
<evidence type="ECO:0000256" key="9">
    <source>
        <dbReference type="ARBA" id="ARBA00023237"/>
    </source>
</evidence>
<dbReference type="InterPro" id="IPR013356">
    <property type="entry name" value="T2SS_GspD"/>
</dbReference>
<evidence type="ECO:0000256" key="3">
    <source>
        <dbReference type="ARBA" id="ARBA00022448"/>
    </source>
</evidence>
<evidence type="ECO:0000313" key="16">
    <source>
        <dbReference type="Proteomes" id="UP000002572"/>
    </source>
</evidence>
<protein>
    <submittedName>
        <fullName evidence="15">General secretion pathway protein D</fullName>
    </submittedName>
</protein>
<evidence type="ECO:0000256" key="8">
    <source>
        <dbReference type="ARBA" id="ARBA00023136"/>
    </source>
</evidence>
<name>E6W543_DESIS</name>
<reference evidence="15 16" key="1">
    <citation type="submission" date="2010-12" db="EMBL/GenBank/DDBJ databases">
        <title>Complete sequence of Desulfurispirillum indicum S5.</title>
        <authorList>
            <consortium name="US DOE Joint Genome Institute"/>
            <person name="Lucas S."/>
            <person name="Copeland A."/>
            <person name="Lapidus A."/>
            <person name="Cheng J.-F."/>
            <person name="Goodwin L."/>
            <person name="Pitluck S."/>
            <person name="Chertkov O."/>
            <person name="Held B."/>
            <person name="Detter J.C."/>
            <person name="Han C."/>
            <person name="Tapia R."/>
            <person name="Land M."/>
            <person name="Hauser L."/>
            <person name="Kyrpides N."/>
            <person name="Ivanova N."/>
            <person name="Mikhailova N."/>
            <person name="Haggblom M."/>
            <person name="Rauschenbach I."/>
            <person name="Bini E."/>
            <person name="Woyke T."/>
        </authorList>
    </citation>
    <scope>NUCLEOTIDE SEQUENCE [LARGE SCALE GENOMIC DNA]</scope>
    <source>
        <strain evidence="16">ATCC BAA-1389 / DSM 22839 / S5</strain>
    </source>
</reference>
<keyword evidence="7" id="KW-0653">Protein transport</keyword>